<keyword evidence="6" id="KW-1185">Reference proteome</keyword>
<evidence type="ECO:0000256" key="3">
    <source>
        <dbReference type="ARBA" id="ARBA00023163"/>
    </source>
</evidence>
<feature type="domain" description="HTH araC/xylS-type" evidence="4">
    <location>
        <begin position="213"/>
        <end position="311"/>
    </location>
</feature>
<dbReference type="Proteomes" id="UP000292424">
    <property type="component" value="Chromosome"/>
</dbReference>
<evidence type="ECO:0000256" key="1">
    <source>
        <dbReference type="ARBA" id="ARBA00023015"/>
    </source>
</evidence>
<dbReference type="RefSeq" id="WP_131328503.1">
    <property type="nucleotide sequence ID" value="NZ_CP044016.1"/>
</dbReference>
<evidence type="ECO:0000256" key="2">
    <source>
        <dbReference type="ARBA" id="ARBA00023125"/>
    </source>
</evidence>
<dbReference type="SMART" id="SM00342">
    <property type="entry name" value="HTH_ARAC"/>
    <property type="match status" value="1"/>
</dbReference>
<sequence>MQLTIKPYGTIHFLKEIPREHIHYKIPGTEPYFVNGKYGTVLYQSKNTGQYRVLYGNINAREDFELIIEDNLPWMGMHLQIESSLWICDDRSIRFLKQGQFEFGYFPNLSTTYHFKRGNTYTLFYLLPRLEFLQPLKLKSFQLFLEMIEGSKVAVFLCSGTPSHIFLLDCIDCLRSRPNDNSIVEKMLKIIDFICEHPVADIVNDPNRIEQIYQAKKNIQEHPEKRINLKKLSKIAGTNEKYLKRDFKKVFGVTPFSYYRYIRNYNIKRLLVTTDYSISEIAYHMGMGDTTSFYHAFDSISHLTPMEWRRKAREDKSCCQDWIEGLD</sequence>
<keyword evidence="2" id="KW-0238">DNA-binding</keyword>
<proteinExistence type="predicted"/>
<dbReference type="GO" id="GO:0003700">
    <property type="term" value="F:DNA-binding transcription factor activity"/>
    <property type="evidence" value="ECO:0007669"/>
    <property type="project" value="InterPro"/>
</dbReference>
<dbReference type="KEGG" id="arac:E0W69_002665"/>
<evidence type="ECO:0000259" key="4">
    <source>
        <dbReference type="PROSITE" id="PS01124"/>
    </source>
</evidence>
<evidence type="ECO:0000313" key="5">
    <source>
        <dbReference type="EMBL" id="QES87614.1"/>
    </source>
</evidence>
<dbReference type="PANTHER" id="PTHR43280">
    <property type="entry name" value="ARAC-FAMILY TRANSCRIPTIONAL REGULATOR"/>
    <property type="match status" value="1"/>
</dbReference>
<dbReference type="OrthoDB" id="4480133at2"/>
<dbReference type="AlphaFoldDB" id="A0A5P2FVT0"/>
<dbReference type="GO" id="GO:0043565">
    <property type="term" value="F:sequence-specific DNA binding"/>
    <property type="evidence" value="ECO:0007669"/>
    <property type="project" value="InterPro"/>
</dbReference>
<evidence type="ECO:0000313" key="6">
    <source>
        <dbReference type="Proteomes" id="UP000292424"/>
    </source>
</evidence>
<dbReference type="InterPro" id="IPR018060">
    <property type="entry name" value="HTH_AraC"/>
</dbReference>
<accession>A0A5P2FVT0</accession>
<organism evidence="5 6">
    <name type="scientific">Rhizosphaericola mali</name>
    <dbReference type="NCBI Taxonomy" id="2545455"/>
    <lineage>
        <taxon>Bacteria</taxon>
        <taxon>Pseudomonadati</taxon>
        <taxon>Bacteroidota</taxon>
        <taxon>Chitinophagia</taxon>
        <taxon>Chitinophagales</taxon>
        <taxon>Chitinophagaceae</taxon>
        <taxon>Rhizosphaericola</taxon>
    </lineage>
</organism>
<keyword evidence="3" id="KW-0804">Transcription</keyword>
<dbReference type="SUPFAM" id="SSF46689">
    <property type="entry name" value="Homeodomain-like"/>
    <property type="match status" value="2"/>
</dbReference>
<dbReference type="Gene3D" id="1.10.10.60">
    <property type="entry name" value="Homeodomain-like"/>
    <property type="match status" value="1"/>
</dbReference>
<dbReference type="PROSITE" id="PS01124">
    <property type="entry name" value="HTH_ARAC_FAMILY_2"/>
    <property type="match status" value="1"/>
</dbReference>
<protein>
    <submittedName>
        <fullName evidence="5">Helix-turn-helix transcriptional regulator</fullName>
    </submittedName>
</protein>
<gene>
    <name evidence="5" type="ORF">E0W69_002665</name>
</gene>
<name>A0A5P2FVT0_9BACT</name>
<dbReference type="PANTHER" id="PTHR43280:SF2">
    <property type="entry name" value="HTH-TYPE TRANSCRIPTIONAL REGULATOR EXSA"/>
    <property type="match status" value="1"/>
</dbReference>
<keyword evidence="1" id="KW-0805">Transcription regulation</keyword>
<dbReference type="Pfam" id="PF12833">
    <property type="entry name" value="HTH_18"/>
    <property type="match status" value="1"/>
</dbReference>
<dbReference type="EMBL" id="CP044016">
    <property type="protein sequence ID" value="QES87614.1"/>
    <property type="molecule type" value="Genomic_DNA"/>
</dbReference>
<dbReference type="InterPro" id="IPR009057">
    <property type="entry name" value="Homeodomain-like_sf"/>
</dbReference>
<reference evidence="5 6" key="1">
    <citation type="submission" date="2019-09" db="EMBL/GenBank/DDBJ databases">
        <title>Complete genome sequence of Arachidicoccus sp. B3-10 isolated from apple orchard soil.</title>
        <authorList>
            <person name="Kim H.S."/>
            <person name="Han K.-I."/>
            <person name="Suh M.K."/>
            <person name="Lee K.C."/>
            <person name="Eom M.K."/>
            <person name="Kim J.-S."/>
            <person name="Kang S.W."/>
            <person name="Sin Y."/>
            <person name="Lee J.-S."/>
        </authorList>
    </citation>
    <scope>NUCLEOTIDE SEQUENCE [LARGE SCALE GENOMIC DNA]</scope>
    <source>
        <strain evidence="5 6">B3-10</strain>
    </source>
</reference>